<feature type="coiled-coil region" evidence="1">
    <location>
        <begin position="32"/>
        <end position="59"/>
    </location>
</feature>
<protein>
    <recommendedName>
        <fullName evidence="2">F-box domain-containing protein</fullName>
    </recommendedName>
</protein>
<reference evidence="4" key="2">
    <citation type="submission" date="2015-01" db="EMBL/GenBank/DDBJ databases">
        <title>Evolutionary Origins and Diversification of the Mycorrhizal Mutualists.</title>
        <authorList>
            <consortium name="DOE Joint Genome Institute"/>
            <consortium name="Mycorrhizal Genomics Consortium"/>
            <person name="Kohler A."/>
            <person name="Kuo A."/>
            <person name="Nagy L.G."/>
            <person name="Floudas D."/>
            <person name="Copeland A."/>
            <person name="Barry K.W."/>
            <person name="Cichocki N."/>
            <person name="Veneault-Fourrey C."/>
            <person name="LaButti K."/>
            <person name="Lindquist E.A."/>
            <person name="Lipzen A."/>
            <person name="Lundell T."/>
            <person name="Morin E."/>
            <person name="Murat C."/>
            <person name="Riley R."/>
            <person name="Ohm R."/>
            <person name="Sun H."/>
            <person name="Tunlid A."/>
            <person name="Henrissat B."/>
            <person name="Grigoriev I.V."/>
            <person name="Hibbett D.S."/>
            <person name="Martin F."/>
        </authorList>
    </citation>
    <scope>NUCLEOTIDE SEQUENCE [LARGE SCALE GENOMIC DNA]</scope>
    <source>
        <strain evidence="4">MAFF 305830</strain>
    </source>
</reference>
<dbReference type="InterPro" id="IPR001810">
    <property type="entry name" value="F-box_dom"/>
</dbReference>
<evidence type="ECO:0000259" key="2">
    <source>
        <dbReference type="Pfam" id="PF12937"/>
    </source>
</evidence>
<feature type="domain" description="F-box" evidence="2">
    <location>
        <begin position="67"/>
        <end position="110"/>
    </location>
</feature>
<accession>A0A0C3BM89</accession>
<sequence length="478" mass="55150">MFLQSMTAHSISSDPPEIRRKLEALQHQHEVIENLRSRINVAQLECARLETELSEYRASVAPIRRCPQELLLMFFEYHTCKNPRLIRNVLLVCKQWYELAISSPRLWNRIPINFDSDWDLKSACESIEKRLEQCLKFSGTLPLELDFDFSELIPPQNQIESKIWEDISKYIQEDGFRAFDTWVSDLNVDLLNDPAVISICQPHHIFGLLKILMGKDGGIMSRWGTLRVELPDDSELALDILELFSYATPSLVRLQIKYMRAEYASILGGEFPDLSALEHLEVSSAADLKLFKSNPTLMQTLTFLDMQSCDPSILTPFTRLQELEVICWVADRLEEDSFSHGVVDLPALRRLSVRGVVPNFGTLKFRVPVLDELHLSRGYIENPFIYPKVQASRISWEVERGWSWISKWTLDRVRLDLRAILLQYRSATELRLSSRWKEGILALVQELKSDGTWLSALRVINLEAEDGTISETIEVQEL</sequence>
<evidence type="ECO:0000313" key="4">
    <source>
        <dbReference type="Proteomes" id="UP000054097"/>
    </source>
</evidence>
<gene>
    <name evidence="3" type="ORF">M408DRAFT_19950</name>
</gene>
<keyword evidence="1" id="KW-0175">Coiled coil</keyword>
<dbReference type="AlphaFoldDB" id="A0A0C3BM89"/>
<dbReference type="Gene3D" id="1.20.1280.50">
    <property type="match status" value="1"/>
</dbReference>
<dbReference type="OrthoDB" id="3232608at2759"/>
<evidence type="ECO:0000256" key="1">
    <source>
        <dbReference type="SAM" id="Coils"/>
    </source>
</evidence>
<evidence type="ECO:0000313" key="3">
    <source>
        <dbReference type="EMBL" id="KIM32551.1"/>
    </source>
</evidence>
<reference evidence="3 4" key="1">
    <citation type="submission" date="2014-04" db="EMBL/GenBank/DDBJ databases">
        <authorList>
            <consortium name="DOE Joint Genome Institute"/>
            <person name="Kuo A."/>
            <person name="Zuccaro A."/>
            <person name="Kohler A."/>
            <person name="Nagy L.G."/>
            <person name="Floudas D."/>
            <person name="Copeland A."/>
            <person name="Barry K.W."/>
            <person name="Cichocki N."/>
            <person name="Veneault-Fourrey C."/>
            <person name="LaButti K."/>
            <person name="Lindquist E.A."/>
            <person name="Lipzen A."/>
            <person name="Lundell T."/>
            <person name="Morin E."/>
            <person name="Murat C."/>
            <person name="Sun H."/>
            <person name="Tunlid A."/>
            <person name="Henrissat B."/>
            <person name="Grigoriev I.V."/>
            <person name="Hibbett D.S."/>
            <person name="Martin F."/>
            <person name="Nordberg H.P."/>
            <person name="Cantor M.N."/>
            <person name="Hua S.X."/>
        </authorList>
    </citation>
    <scope>NUCLEOTIDE SEQUENCE [LARGE SCALE GENOMIC DNA]</scope>
    <source>
        <strain evidence="3 4">MAFF 305830</strain>
    </source>
</reference>
<dbReference type="Pfam" id="PF12937">
    <property type="entry name" value="F-box-like"/>
    <property type="match status" value="1"/>
</dbReference>
<keyword evidence="4" id="KW-1185">Reference proteome</keyword>
<dbReference type="SUPFAM" id="SSF52058">
    <property type="entry name" value="L domain-like"/>
    <property type="match status" value="1"/>
</dbReference>
<dbReference type="HOGENOM" id="CLU_590736_0_0_1"/>
<dbReference type="Proteomes" id="UP000054097">
    <property type="component" value="Unassembled WGS sequence"/>
</dbReference>
<dbReference type="EMBL" id="KN824279">
    <property type="protein sequence ID" value="KIM32551.1"/>
    <property type="molecule type" value="Genomic_DNA"/>
</dbReference>
<proteinExistence type="predicted"/>
<name>A0A0C3BM89_SERVB</name>
<organism evidence="3 4">
    <name type="scientific">Serendipita vermifera MAFF 305830</name>
    <dbReference type="NCBI Taxonomy" id="933852"/>
    <lineage>
        <taxon>Eukaryota</taxon>
        <taxon>Fungi</taxon>
        <taxon>Dikarya</taxon>
        <taxon>Basidiomycota</taxon>
        <taxon>Agaricomycotina</taxon>
        <taxon>Agaricomycetes</taxon>
        <taxon>Sebacinales</taxon>
        <taxon>Serendipitaceae</taxon>
        <taxon>Serendipita</taxon>
    </lineage>
</organism>